<dbReference type="InterPro" id="IPR012336">
    <property type="entry name" value="Thioredoxin-like_fold"/>
</dbReference>
<dbReference type="Gene3D" id="3.40.30.10">
    <property type="entry name" value="Glutaredoxin"/>
    <property type="match status" value="1"/>
</dbReference>
<evidence type="ECO:0000259" key="9">
    <source>
        <dbReference type="Pfam" id="PF13098"/>
    </source>
</evidence>
<dbReference type="RefSeq" id="WP_074865814.1">
    <property type="nucleotide sequence ID" value="NZ_FOAS01000004.1"/>
</dbReference>
<dbReference type="Pfam" id="PF10411">
    <property type="entry name" value="DsbC_N"/>
    <property type="match status" value="1"/>
</dbReference>
<dbReference type="CDD" id="cd03020">
    <property type="entry name" value="DsbA_DsbC_DsbG"/>
    <property type="match status" value="1"/>
</dbReference>
<dbReference type="STRING" id="1429083.GCA_001885685_02721"/>
<gene>
    <name evidence="10" type="ORF">SAMN05216214_104103</name>
</gene>
<evidence type="ECO:0000256" key="7">
    <source>
        <dbReference type="RuleBase" id="RU364038"/>
    </source>
</evidence>
<evidence type="ECO:0000256" key="1">
    <source>
        <dbReference type="ARBA" id="ARBA00004418"/>
    </source>
</evidence>
<reference evidence="10 11" key="1">
    <citation type="submission" date="2016-10" db="EMBL/GenBank/DDBJ databases">
        <authorList>
            <person name="de Groot N.N."/>
        </authorList>
    </citation>
    <scope>NUCLEOTIDE SEQUENCE [LARGE SCALE GENOMIC DNA]</scope>
    <source>
        <strain evidence="10 11">JCM 19513</strain>
    </source>
</reference>
<keyword evidence="11" id="KW-1185">Reference proteome</keyword>
<dbReference type="AlphaFoldDB" id="A0A1H7J1F1"/>
<dbReference type="SUPFAM" id="SSF52833">
    <property type="entry name" value="Thioredoxin-like"/>
    <property type="match status" value="1"/>
</dbReference>
<evidence type="ECO:0000259" key="8">
    <source>
        <dbReference type="Pfam" id="PF10411"/>
    </source>
</evidence>
<keyword evidence="3 7" id="KW-0732">Signal</keyword>
<name>A0A1H7J1F1_9GAMM</name>
<evidence type="ECO:0000256" key="5">
    <source>
        <dbReference type="ARBA" id="ARBA00023157"/>
    </source>
</evidence>
<keyword evidence="5" id="KW-1015">Disulfide bond</keyword>
<dbReference type="PANTHER" id="PTHR35272">
    <property type="entry name" value="THIOL:DISULFIDE INTERCHANGE PROTEIN DSBC-RELATED"/>
    <property type="match status" value="1"/>
</dbReference>
<feature type="chain" id="PRO_5010008980" description="Thiol:disulfide interchange protein" evidence="7">
    <location>
        <begin position="21"/>
        <end position="248"/>
    </location>
</feature>
<evidence type="ECO:0000256" key="3">
    <source>
        <dbReference type="ARBA" id="ARBA00022729"/>
    </source>
</evidence>
<feature type="signal peptide" evidence="7">
    <location>
        <begin position="1"/>
        <end position="20"/>
    </location>
</feature>
<comment type="similarity">
    <text evidence="2 7">Belongs to the thioredoxin family. DsbC subfamily.</text>
</comment>
<dbReference type="InterPro" id="IPR051470">
    <property type="entry name" value="Thiol:disulfide_interchange"/>
</dbReference>
<dbReference type="InterPro" id="IPR036249">
    <property type="entry name" value="Thioredoxin-like_sf"/>
</dbReference>
<accession>A0A1H7J1F1</accession>
<dbReference type="GO" id="GO:0042597">
    <property type="term" value="C:periplasmic space"/>
    <property type="evidence" value="ECO:0007669"/>
    <property type="project" value="UniProtKB-SubCell"/>
</dbReference>
<feature type="domain" description="Thioredoxin-like fold" evidence="9">
    <location>
        <begin position="111"/>
        <end position="234"/>
    </location>
</feature>
<evidence type="ECO:0000256" key="6">
    <source>
        <dbReference type="ARBA" id="ARBA00023284"/>
    </source>
</evidence>
<dbReference type="PANTHER" id="PTHR35272:SF3">
    <property type="entry name" value="THIOL:DISULFIDE INTERCHANGE PROTEIN DSBC"/>
    <property type="match status" value="1"/>
</dbReference>
<sequence length="248" mass="26638">MRLKMMAAVLGLAVASAVQADVEQNIRQQLKASGLDLPVESVAESPLAGIYQVQLKGGRMLYASADGQYVLQGYLFQFKDGKATNLTEQAEQQGIAKELAKVKASEMVVFAAKDEKAHINVFTDTDCGYCRKLHQEIPELNRQGVSVRYLAFPRQGVGSHGYNTMVSVWCAKDRQDAMNKAKGGDDLPAAQCDNPVAKQYELGQLIGVNGTPAIVLADGTLVPGYQPAPQLAKAALQAQAAADKSKKQ</sequence>
<keyword evidence="4 7" id="KW-0574">Periplasm</keyword>
<dbReference type="Gene3D" id="3.10.450.70">
    <property type="entry name" value="Disulphide bond isomerase, DsbC/G, N-terminal"/>
    <property type="match status" value="1"/>
</dbReference>
<dbReference type="InterPro" id="IPR018950">
    <property type="entry name" value="DiS-bond_isomerase_DsbC/G_N"/>
</dbReference>
<feature type="domain" description="Disulphide bond isomerase DsbC/G N-terminal" evidence="8">
    <location>
        <begin position="20"/>
        <end position="88"/>
    </location>
</feature>
<organism evidence="10 11">
    <name type="scientific">Atopomonas hussainii</name>
    <dbReference type="NCBI Taxonomy" id="1429083"/>
    <lineage>
        <taxon>Bacteria</taxon>
        <taxon>Pseudomonadati</taxon>
        <taxon>Pseudomonadota</taxon>
        <taxon>Gammaproteobacteria</taxon>
        <taxon>Pseudomonadales</taxon>
        <taxon>Pseudomonadaceae</taxon>
        <taxon>Atopomonas</taxon>
    </lineage>
</organism>
<protein>
    <recommendedName>
        <fullName evidence="7">Thiol:disulfide interchange protein</fullName>
    </recommendedName>
</protein>
<evidence type="ECO:0000313" key="11">
    <source>
        <dbReference type="Proteomes" id="UP000185766"/>
    </source>
</evidence>
<comment type="function">
    <text evidence="7">Required for disulfide bond formation in some periplasmic proteins. Acts by transferring its disulfide bond to other proteins and is reduced in the process.</text>
</comment>
<evidence type="ECO:0000256" key="4">
    <source>
        <dbReference type="ARBA" id="ARBA00022764"/>
    </source>
</evidence>
<keyword evidence="6 7" id="KW-0676">Redox-active center</keyword>
<dbReference type="Pfam" id="PF13098">
    <property type="entry name" value="Thioredoxin_2"/>
    <property type="match status" value="1"/>
</dbReference>
<dbReference type="EMBL" id="FOAS01000004">
    <property type="protein sequence ID" value="SEK66905.1"/>
    <property type="molecule type" value="Genomic_DNA"/>
</dbReference>
<dbReference type="SUPFAM" id="SSF54423">
    <property type="entry name" value="DsbC/DsbG N-terminal domain-like"/>
    <property type="match status" value="1"/>
</dbReference>
<evidence type="ECO:0000313" key="10">
    <source>
        <dbReference type="EMBL" id="SEK66905.1"/>
    </source>
</evidence>
<proteinExistence type="inferred from homology"/>
<dbReference type="InterPro" id="IPR009094">
    <property type="entry name" value="DiS-bond_isomerase_DsbC/G_N_sf"/>
</dbReference>
<dbReference type="InterPro" id="IPR033954">
    <property type="entry name" value="DiS-bond_Isoase_DsbC/G"/>
</dbReference>
<dbReference type="Proteomes" id="UP000185766">
    <property type="component" value="Unassembled WGS sequence"/>
</dbReference>
<comment type="subcellular location">
    <subcellularLocation>
        <location evidence="1 7">Periplasm</location>
    </subcellularLocation>
</comment>
<evidence type="ECO:0000256" key="2">
    <source>
        <dbReference type="ARBA" id="ARBA00009813"/>
    </source>
</evidence>